<evidence type="ECO:0000256" key="8">
    <source>
        <dbReference type="SAM" id="MobiDB-lite"/>
    </source>
</evidence>
<dbReference type="EMBL" id="VGIY01000134">
    <property type="protein sequence ID" value="MBM3317500.1"/>
    <property type="molecule type" value="Genomic_DNA"/>
</dbReference>
<dbReference type="SMART" id="SM00490">
    <property type="entry name" value="HELICc"/>
    <property type="match status" value="1"/>
</dbReference>
<dbReference type="GO" id="GO:0003676">
    <property type="term" value="F:nucleic acid binding"/>
    <property type="evidence" value="ECO:0007669"/>
    <property type="project" value="InterPro"/>
</dbReference>
<dbReference type="InterPro" id="IPR011545">
    <property type="entry name" value="DEAD/DEAH_box_helicase_dom"/>
</dbReference>
<comment type="similarity">
    <text evidence="5 7">Belongs to the DEAD box helicase family.</text>
</comment>
<evidence type="ECO:0000256" key="7">
    <source>
        <dbReference type="RuleBase" id="RU000492"/>
    </source>
</evidence>
<dbReference type="PROSITE" id="PS51194">
    <property type="entry name" value="HELICASE_CTER"/>
    <property type="match status" value="1"/>
</dbReference>
<feature type="domain" description="DEAD-box RNA helicase Q" evidence="11">
    <location>
        <begin position="27"/>
        <end position="55"/>
    </location>
</feature>
<feature type="short sequence motif" description="Q motif" evidence="6">
    <location>
        <begin position="27"/>
        <end position="55"/>
    </location>
</feature>
<evidence type="ECO:0000256" key="6">
    <source>
        <dbReference type="PROSITE-ProRule" id="PRU00552"/>
    </source>
</evidence>
<organism evidence="12 13">
    <name type="scientific">Eiseniibacteriota bacterium</name>
    <dbReference type="NCBI Taxonomy" id="2212470"/>
    <lineage>
        <taxon>Bacteria</taxon>
        <taxon>Candidatus Eiseniibacteriota</taxon>
    </lineage>
</organism>
<dbReference type="InterPro" id="IPR014014">
    <property type="entry name" value="RNA_helicase_DEAD_Q_motif"/>
</dbReference>
<dbReference type="SUPFAM" id="SSF52540">
    <property type="entry name" value="P-loop containing nucleoside triphosphate hydrolases"/>
    <property type="match status" value="1"/>
</dbReference>
<accession>A0A937X953</accession>
<evidence type="ECO:0000256" key="5">
    <source>
        <dbReference type="ARBA" id="ARBA00038437"/>
    </source>
</evidence>
<dbReference type="PROSITE" id="PS00039">
    <property type="entry name" value="DEAD_ATP_HELICASE"/>
    <property type="match status" value="1"/>
</dbReference>
<dbReference type="InterPro" id="IPR001650">
    <property type="entry name" value="Helicase_C-like"/>
</dbReference>
<dbReference type="GO" id="GO:0003724">
    <property type="term" value="F:RNA helicase activity"/>
    <property type="evidence" value="ECO:0007669"/>
    <property type="project" value="InterPro"/>
</dbReference>
<feature type="compositionally biased region" description="Basic and acidic residues" evidence="8">
    <location>
        <begin position="450"/>
        <end position="460"/>
    </location>
</feature>
<dbReference type="PANTHER" id="PTHR47959">
    <property type="entry name" value="ATP-DEPENDENT RNA HELICASE RHLE-RELATED"/>
    <property type="match status" value="1"/>
</dbReference>
<feature type="compositionally biased region" description="Gly residues" evidence="8">
    <location>
        <begin position="506"/>
        <end position="526"/>
    </location>
</feature>
<name>A0A937X953_UNCEI</name>
<evidence type="ECO:0000259" key="10">
    <source>
        <dbReference type="PROSITE" id="PS51194"/>
    </source>
</evidence>
<keyword evidence="4 7" id="KW-0067">ATP-binding</keyword>
<evidence type="ECO:0000313" key="12">
    <source>
        <dbReference type="EMBL" id="MBM3317500.1"/>
    </source>
</evidence>
<dbReference type="Pfam" id="PF00270">
    <property type="entry name" value="DEAD"/>
    <property type="match status" value="1"/>
</dbReference>
<keyword evidence="2 7" id="KW-0378">Hydrolase</keyword>
<feature type="compositionally biased region" description="Low complexity" evidence="8">
    <location>
        <begin position="418"/>
        <end position="434"/>
    </location>
</feature>
<evidence type="ECO:0000256" key="4">
    <source>
        <dbReference type="ARBA" id="ARBA00022840"/>
    </source>
</evidence>
<dbReference type="GO" id="GO:0005524">
    <property type="term" value="F:ATP binding"/>
    <property type="evidence" value="ECO:0007669"/>
    <property type="project" value="UniProtKB-KW"/>
</dbReference>
<protein>
    <submittedName>
        <fullName evidence="12">DEAD/DEAH box helicase</fullName>
    </submittedName>
</protein>
<dbReference type="InterPro" id="IPR050079">
    <property type="entry name" value="DEAD_box_RNA_helicase"/>
</dbReference>
<dbReference type="CDD" id="cd18787">
    <property type="entry name" value="SF2_C_DEAD"/>
    <property type="match status" value="1"/>
</dbReference>
<dbReference type="GO" id="GO:0016787">
    <property type="term" value="F:hydrolase activity"/>
    <property type="evidence" value="ECO:0007669"/>
    <property type="project" value="UniProtKB-KW"/>
</dbReference>
<feature type="compositionally biased region" description="Low complexity" evidence="8">
    <location>
        <begin position="555"/>
        <end position="564"/>
    </location>
</feature>
<gene>
    <name evidence="12" type="ORF">FJY75_06565</name>
</gene>
<feature type="domain" description="Helicase ATP-binding" evidence="9">
    <location>
        <begin position="58"/>
        <end position="229"/>
    </location>
</feature>
<dbReference type="AlphaFoldDB" id="A0A937X953"/>
<dbReference type="PROSITE" id="PS51192">
    <property type="entry name" value="HELICASE_ATP_BIND_1"/>
    <property type="match status" value="1"/>
</dbReference>
<dbReference type="PANTHER" id="PTHR47959:SF13">
    <property type="entry name" value="ATP-DEPENDENT RNA HELICASE RHLE"/>
    <property type="match status" value="1"/>
</dbReference>
<dbReference type="InterPro" id="IPR044742">
    <property type="entry name" value="DEAD/DEAH_RhlB"/>
</dbReference>
<dbReference type="SMART" id="SM00487">
    <property type="entry name" value="DEXDc"/>
    <property type="match status" value="1"/>
</dbReference>
<evidence type="ECO:0000256" key="3">
    <source>
        <dbReference type="ARBA" id="ARBA00022806"/>
    </source>
</evidence>
<dbReference type="GO" id="GO:0005829">
    <property type="term" value="C:cytosol"/>
    <property type="evidence" value="ECO:0007669"/>
    <property type="project" value="TreeGrafter"/>
</dbReference>
<dbReference type="Proteomes" id="UP000748308">
    <property type="component" value="Unassembled WGS sequence"/>
</dbReference>
<dbReference type="InterPro" id="IPR027417">
    <property type="entry name" value="P-loop_NTPase"/>
</dbReference>
<dbReference type="CDD" id="cd00268">
    <property type="entry name" value="DEADc"/>
    <property type="match status" value="1"/>
</dbReference>
<keyword evidence="1 7" id="KW-0547">Nucleotide-binding</keyword>
<evidence type="ECO:0000256" key="2">
    <source>
        <dbReference type="ARBA" id="ARBA00022801"/>
    </source>
</evidence>
<feature type="domain" description="Helicase C-terminal" evidence="10">
    <location>
        <begin position="240"/>
        <end position="408"/>
    </location>
</feature>
<dbReference type="Pfam" id="PF00271">
    <property type="entry name" value="Helicase_C"/>
    <property type="match status" value="1"/>
</dbReference>
<dbReference type="Gene3D" id="3.40.50.300">
    <property type="entry name" value="P-loop containing nucleotide triphosphate hydrolases"/>
    <property type="match status" value="2"/>
</dbReference>
<evidence type="ECO:0000256" key="1">
    <source>
        <dbReference type="ARBA" id="ARBA00022741"/>
    </source>
</evidence>
<feature type="region of interest" description="Disordered" evidence="8">
    <location>
        <begin position="391"/>
        <end position="570"/>
    </location>
</feature>
<evidence type="ECO:0000259" key="9">
    <source>
        <dbReference type="PROSITE" id="PS51192"/>
    </source>
</evidence>
<dbReference type="PROSITE" id="PS51195">
    <property type="entry name" value="Q_MOTIF"/>
    <property type="match status" value="1"/>
</dbReference>
<dbReference type="InterPro" id="IPR000629">
    <property type="entry name" value="RNA-helicase_DEAD-box_CS"/>
</dbReference>
<keyword evidence="3 7" id="KW-0347">Helicase</keyword>
<reference evidence="12" key="1">
    <citation type="submission" date="2019-03" db="EMBL/GenBank/DDBJ databases">
        <title>Lake Tanganyika Metagenome-Assembled Genomes (MAGs).</title>
        <authorList>
            <person name="Tran P."/>
        </authorList>
    </citation>
    <scope>NUCLEOTIDE SEQUENCE</scope>
    <source>
        <strain evidence="12">M_DeepCast_400m_m2_100</strain>
    </source>
</reference>
<comment type="caution">
    <text evidence="12">The sequence shown here is derived from an EMBL/GenBank/DDBJ whole genome shotgun (WGS) entry which is preliminary data.</text>
</comment>
<evidence type="ECO:0000313" key="13">
    <source>
        <dbReference type="Proteomes" id="UP000748308"/>
    </source>
</evidence>
<proteinExistence type="inferred from homology"/>
<evidence type="ECO:0000259" key="11">
    <source>
        <dbReference type="PROSITE" id="PS51195"/>
    </source>
</evidence>
<dbReference type="InterPro" id="IPR014001">
    <property type="entry name" value="Helicase_ATP-bd"/>
</dbReference>
<sequence>MSTNDVCMPEKACVETDAAERSAEREESFRDLGLREELLRALNESDHLRPTPIQRQAVPQALAGRDLICCAQTGTGKTAAFALPILQRLAAGERAPLRALVLVPTRELALQVAESFRQYGRYLEVVTTTAFGGVPIEPQERMLRAGVDVLVATPGRLKDHIWRGNIDFRNTVCLVLDEADRMLDMGFVKAVREIVELLPAERQSLLFSATLDGEIRRFARDIVRDPLRIEVAPPAATLDEVDQYLVRTSRGEKRSALEALIRRPEMTRTLIFSRTKSGASRLASQLRVRGYQATAIHSDRSQADRIRALEGFREGRIHFLVATDIAARGIDVDDVSHVINFDLPYSPKDYVHRIGRTARAGRRGVAISLITPEDLAGVAAIERLIARKLAWLGGGGPPPAPSGTVDPVRRGRRGAAGGAWAPRSEPSPAPGAARRPSRRGHGGAPAGGERAGEARQRRVVAEAPSRPGPGGRSAKSGAGRGGARRGPDGRGAESVPGGLRARRGPGHGPDGRGAGRGPDGRGAGRGPDGRGSRSGGGAGSPARGRRVPEPAGFVRGLLGRLKQGLGREAR</sequence>